<reference evidence="9" key="1">
    <citation type="journal article" date="2016" name="Nature">
        <title>Genome evolution in the allotetraploid frog Xenopus laevis.</title>
        <authorList>
            <person name="Session A.M."/>
            <person name="Uno Y."/>
            <person name="Kwon T."/>
            <person name="Chapman J.A."/>
            <person name="Toyoda A."/>
            <person name="Takahashi S."/>
            <person name="Fukui A."/>
            <person name="Hikosaka A."/>
            <person name="Suzuki A."/>
            <person name="Kondo M."/>
            <person name="van Heeringen S.J."/>
            <person name="Quigley I."/>
            <person name="Heinz S."/>
            <person name="Ogino H."/>
            <person name="Ochi H."/>
            <person name="Hellsten U."/>
            <person name="Lyons J.B."/>
            <person name="Simakov O."/>
            <person name="Putnam N."/>
            <person name="Stites J."/>
            <person name="Kuroki Y."/>
            <person name="Tanaka T."/>
            <person name="Michiue T."/>
            <person name="Watanabe M."/>
            <person name="Bogdanovic O."/>
            <person name="Lister R."/>
            <person name="Georgiou G."/>
            <person name="Paranjpe S.S."/>
            <person name="van Kruijsbergen I."/>
            <person name="Shu S."/>
            <person name="Carlson J."/>
            <person name="Kinoshita T."/>
            <person name="Ohta Y."/>
            <person name="Mawaribuchi S."/>
            <person name="Jenkins J."/>
            <person name="Grimwood J."/>
            <person name="Schmutz J."/>
            <person name="Mitros T."/>
            <person name="Mozaffari S.V."/>
            <person name="Suzuki Y."/>
            <person name="Haramoto Y."/>
            <person name="Yamamoto T.S."/>
            <person name="Takagi C."/>
            <person name="Heald R."/>
            <person name="Miller K."/>
            <person name="Haudenschild C."/>
            <person name="Kitzman J."/>
            <person name="Nakayama T."/>
            <person name="Izutsu Y."/>
            <person name="Robert J."/>
            <person name="Fortriede J."/>
            <person name="Burns K."/>
            <person name="Lotay V."/>
            <person name="Karimi K."/>
            <person name="Yasuoka Y."/>
            <person name="Dichmann D.S."/>
            <person name="Flajnik M.F."/>
            <person name="Houston D.W."/>
            <person name="Shendure J."/>
            <person name="DuPasquier L."/>
            <person name="Vize P.D."/>
            <person name="Zorn A.M."/>
            <person name="Ito M."/>
            <person name="Marcotte E.M."/>
            <person name="Wallingford J.B."/>
            <person name="Ito Y."/>
            <person name="Asashima M."/>
            <person name="Ueno N."/>
            <person name="Matsuda Y."/>
            <person name="Veenstra G.J."/>
            <person name="Fujiyama A."/>
            <person name="Harland R.M."/>
            <person name="Taira M."/>
            <person name="Rokhsar D.S."/>
        </authorList>
    </citation>
    <scope>NUCLEOTIDE SEQUENCE [LARGE SCALE GENOMIC DNA]</scope>
    <source>
        <strain evidence="9">J</strain>
    </source>
</reference>
<evidence type="ECO:0000256" key="4">
    <source>
        <dbReference type="ARBA" id="ARBA00023136"/>
    </source>
</evidence>
<gene>
    <name evidence="8" type="ORF">XELAEV_18042000mg</name>
</gene>
<dbReference type="EMBL" id="CM004481">
    <property type="protein sequence ID" value="OCT65757.1"/>
    <property type="molecule type" value="Genomic_DNA"/>
</dbReference>
<comment type="subcellular location">
    <subcellularLocation>
        <location evidence="1">Membrane</location>
        <topology evidence="1">Multi-pass membrane protein</topology>
    </subcellularLocation>
</comment>
<feature type="transmembrane region" description="Helical" evidence="7">
    <location>
        <begin position="79"/>
        <end position="98"/>
    </location>
</feature>
<dbReference type="PANTHER" id="PTHR15819:SF8">
    <property type="entry name" value="NALCN CHANNEL AUXILIARY FACTOR 2"/>
    <property type="match status" value="1"/>
</dbReference>
<comment type="similarity">
    <text evidence="6">Belongs to the NALF family.</text>
</comment>
<keyword evidence="5" id="KW-0325">Glycoprotein</keyword>
<evidence type="ECO:0000256" key="2">
    <source>
        <dbReference type="ARBA" id="ARBA00022692"/>
    </source>
</evidence>
<sequence length="118" mass="13614">TLENHMSNTEAECCDVRWHSCKTQRIGNHNASTKSTDSRFKYYLHHQHHRDHHLHPYHYQHHQSLLSVSAGSRLGNTRLRLCVLVLMLLHTMVSFSVLQNGVTLEPLPGLDDSPPQEE</sequence>
<name>A0A974C3E3_XENLA</name>
<dbReference type="AlphaFoldDB" id="A0A974C3E3"/>
<accession>A0A974C3E3</accession>
<keyword evidence="2 7" id="KW-0812">Transmembrane</keyword>
<evidence type="ECO:0000313" key="9">
    <source>
        <dbReference type="Proteomes" id="UP000694892"/>
    </source>
</evidence>
<organism evidence="8 9">
    <name type="scientific">Xenopus laevis</name>
    <name type="common">African clawed frog</name>
    <dbReference type="NCBI Taxonomy" id="8355"/>
    <lineage>
        <taxon>Eukaryota</taxon>
        <taxon>Metazoa</taxon>
        <taxon>Chordata</taxon>
        <taxon>Craniata</taxon>
        <taxon>Vertebrata</taxon>
        <taxon>Euteleostomi</taxon>
        <taxon>Amphibia</taxon>
        <taxon>Batrachia</taxon>
        <taxon>Anura</taxon>
        <taxon>Pipoidea</taxon>
        <taxon>Pipidae</taxon>
        <taxon>Xenopodinae</taxon>
        <taxon>Xenopus</taxon>
        <taxon>Xenopus</taxon>
    </lineage>
</organism>
<evidence type="ECO:0000256" key="3">
    <source>
        <dbReference type="ARBA" id="ARBA00022989"/>
    </source>
</evidence>
<dbReference type="InterPro" id="IPR055288">
    <property type="entry name" value="NALCN_aux_factor_1/2"/>
</dbReference>
<dbReference type="GO" id="GO:0005886">
    <property type="term" value="C:plasma membrane"/>
    <property type="evidence" value="ECO:0007669"/>
    <property type="project" value="TreeGrafter"/>
</dbReference>
<dbReference type="PANTHER" id="PTHR15819">
    <property type="entry name" value="TRANSMEMBRANE PROTEIN FAM155"/>
    <property type="match status" value="1"/>
</dbReference>
<proteinExistence type="inferred from homology"/>
<protein>
    <submittedName>
        <fullName evidence="8">Uncharacterized protein</fullName>
    </submittedName>
</protein>
<evidence type="ECO:0000256" key="6">
    <source>
        <dbReference type="ARBA" id="ARBA00029445"/>
    </source>
</evidence>
<keyword evidence="4 7" id="KW-0472">Membrane</keyword>
<feature type="non-terminal residue" evidence="8">
    <location>
        <position position="1"/>
    </location>
</feature>
<evidence type="ECO:0000256" key="5">
    <source>
        <dbReference type="ARBA" id="ARBA00023180"/>
    </source>
</evidence>
<dbReference type="GO" id="GO:0015275">
    <property type="term" value="F:stretch-activated, monoatomic cation-selective, calcium channel activity"/>
    <property type="evidence" value="ECO:0007669"/>
    <property type="project" value="TreeGrafter"/>
</dbReference>
<dbReference type="Proteomes" id="UP000694892">
    <property type="component" value="Chromosome 8S"/>
</dbReference>
<evidence type="ECO:0000256" key="1">
    <source>
        <dbReference type="ARBA" id="ARBA00004141"/>
    </source>
</evidence>
<evidence type="ECO:0000256" key="7">
    <source>
        <dbReference type="SAM" id="Phobius"/>
    </source>
</evidence>
<evidence type="ECO:0000313" key="8">
    <source>
        <dbReference type="EMBL" id="OCT65757.1"/>
    </source>
</evidence>
<keyword evidence="3 7" id="KW-1133">Transmembrane helix</keyword>
<dbReference type="GO" id="GO:0098703">
    <property type="term" value="P:calcium ion import across plasma membrane"/>
    <property type="evidence" value="ECO:0007669"/>
    <property type="project" value="TreeGrafter"/>
</dbReference>